<dbReference type="GO" id="GO:0005524">
    <property type="term" value="F:ATP binding"/>
    <property type="evidence" value="ECO:0007669"/>
    <property type="project" value="UniProtKB-KW"/>
</dbReference>
<accession>A0AAN7UJL4</accession>
<dbReference type="EMBL" id="JAWHQM010000011">
    <property type="protein sequence ID" value="KAK5629304.1"/>
    <property type="molecule type" value="Genomic_DNA"/>
</dbReference>
<dbReference type="InterPro" id="IPR041472">
    <property type="entry name" value="BL00235/CARNS1_N"/>
</dbReference>
<comment type="caution">
    <text evidence="5">The sequence shown here is derived from an EMBL/GenBank/DDBJ whole genome shotgun (WGS) entry which is preliminary data.</text>
</comment>
<evidence type="ECO:0000256" key="1">
    <source>
        <dbReference type="ARBA" id="ARBA00022598"/>
    </source>
</evidence>
<dbReference type="GO" id="GO:0016874">
    <property type="term" value="F:ligase activity"/>
    <property type="evidence" value="ECO:0007669"/>
    <property type="project" value="UniProtKB-KW"/>
</dbReference>
<name>A0AAN7UJL4_9PEZI</name>
<dbReference type="AlphaFoldDB" id="A0AAN7UJL4"/>
<dbReference type="Pfam" id="PF18130">
    <property type="entry name" value="ATPgrasp_N"/>
    <property type="match status" value="1"/>
</dbReference>
<feature type="domain" description="BL00235/CARNS1 N-terminal" evidence="4">
    <location>
        <begin position="82"/>
        <end position="167"/>
    </location>
</feature>
<dbReference type="Gene3D" id="3.30.1490.20">
    <property type="entry name" value="ATP-grasp fold, A domain"/>
    <property type="match status" value="1"/>
</dbReference>
<gene>
    <name evidence="5" type="ORF">RRF57_005019</name>
</gene>
<proteinExistence type="predicted"/>
<evidence type="ECO:0000256" key="3">
    <source>
        <dbReference type="ARBA" id="ARBA00022840"/>
    </source>
</evidence>
<reference evidence="5 6" key="1">
    <citation type="submission" date="2023-10" db="EMBL/GenBank/DDBJ databases">
        <title>Draft genome sequence of Xylaria bambusicola isolate GMP-LS, the root and basal stem rot pathogen of sugarcane in Indonesia.</title>
        <authorList>
            <person name="Selvaraj P."/>
            <person name="Muralishankar V."/>
            <person name="Muruganantham S."/>
            <person name="Sp S."/>
            <person name="Haryani S."/>
            <person name="Lau K.J.X."/>
            <person name="Naqvi N.I."/>
        </authorList>
    </citation>
    <scope>NUCLEOTIDE SEQUENCE [LARGE SCALE GENOMIC DNA]</scope>
    <source>
        <strain evidence="5">GMP-LS</strain>
    </source>
</reference>
<keyword evidence="3" id="KW-0067">ATP-binding</keyword>
<dbReference type="PANTHER" id="PTHR43585:SF2">
    <property type="entry name" value="ATP-GRASP ENZYME FSQD"/>
    <property type="match status" value="1"/>
</dbReference>
<evidence type="ECO:0000313" key="6">
    <source>
        <dbReference type="Proteomes" id="UP001305414"/>
    </source>
</evidence>
<evidence type="ECO:0000313" key="5">
    <source>
        <dbReference type="EMBL" id="KAK5629304.1"/>
    </source>
</evidence>
<organism evidence="5 6">
    <name type="scientific">Xylaria bambusicola</name>
    <dbReference type="NCBI Taxonomy" id="326684"/>
    <lineage>
        <taxon>Eukaryota</taxon>
        <taxon>Fungi</taxon>
        <taxon>Dikarya</taxon>
        <taxon>Ascomycota</taxon>
        <taxon>Pezizomycotina</taxon>
        <taxon>Sordariomycetes</taxon>
        <taxon>Xylariomycetidae</taxon>
        <taxon>Xylariales</taxon>
        <taxon>Xylariaceae</taxon>
        <taxon>Xylaria</taxon>
    </lineage>
</organism>
<protein>
    <recommendedName>
        <fullName evidence="4">BL00235/CARNS1 N-terminal domain-containing protein</fullName>
    </recommendedName>
</protein>
<evidence type="ECO:0000259" key="4">
    <source>
        <dbReference type="Pfam" id="PF18130"/>
    </source>
</evidence>
<sequence>MLRHVPDTDTPGDALLKFLDTCVSVAVVSDQTLVPRCIATELLEDQFLNRLDWPWLVPTPLNDKRIVVVGEKRDPAGCERFYKTAKECGVSVVVMDHPGHWMEDSAEPRQNCREHFIPFPSFAFDDVAERIVTAIRYLPYTINGIVTTMDPLLQGVAKAAEMLSLPTCPSEAYRRATNKYETRLMQTSDTMLLVSSTEDLRPQLDSRQSPLSLPLIVKPTRNHGSYGVSKVQNETDLYAAEQHAITSVEAQHTIFGAQTTETNKRIAKAQRSTTISPFGIASCSFQSKTEQFVEMGSAWLSTLPHIEIELLRSEMLDIVKRVGFETEINPGPPGQSGSIGSAFVNGVDYYALYIMQAIGDGTRFRSLACPFPNGLQCHLATSPIPIRLSGGLASDSISSPYLAITLKYLAIC</sequence>
<evidence type="ECO:0000256" key="2">
    <source>
        <dbReference type="ARBA" id="ARBA00022741"/>
    </source>
</evidence>
<keyword evidence="1" id="KW-0436">Ligase</keyword>
<dbReference type="SUPFAM" id="SSF56059">
    <property type="entry name" value="Glutathione synthetase ATP-binding domain-like"/>
    <property type="match status" value="1"/>
</dbReference>
<dbReference type="InterPro" id="IPR013815">
    <property type="entry name" value="ATP_grasp_subdomain_1"/>
</dbReference>
<keyword evidence="2" id="KW-0547">Nucleotide-binding</keyword>
<keyword evidence="6" id="KW-1185">Reference proteome</keyword>
<dbReference type="InterPro" id="IPR052032">
    <property type="entry name" value="ATP-dep_AA_Ligase"/>
</dbReference>
<dbReference type="PANTHER" id="PTHR43585">
    <property type="entry name" value="FUMIPYRROLE BIOSYNTHESIS PROTEIN C"/>
    <property type="match status" value="1"/>
</dbReference>
<dbReference type="Proteomes" id="UP001305414">
    <property type="component" value="Unassembled WGS sequence"/>
</dbReference>
<dbReference type="Gene3D" id="3.40.50.20">
    <property type="match status" value="1"/>
</dbReference>